<dbReference type="Proteomes" id="UP001152622">
    <property type="component" value="Chromosome 15"/>
</dbReference>
<dbReference type="PROSITE" id="PS50200">
    <property type="entry name" value="RA"/>
    <property type="match status" value="1"/>
</dbReference>
<dbReference type="EMBL" id="JAINUF010000015">
    <property type="protein sequence ID" value="KAJ8341883.1"/>
    <property type="molecule type" value="Genomic_DNA"/>
</dbReference>
<sequence>MGFGIGQRRRRRSLGSEAAWATARQITWSHWAAKSRIKIGGSELTLPTGAGSSDYGTDRYVAPASPTSDNMLRTTVPRQQTGSSSGVTVNSSSPLPHAPLPRSSPPVFRSLPQYVLVSIPSLVSAPSCHPFPQPSPPTISTLEKLIKTCPVWLQLGMSQERASLILHSESPGVFLVRKNMALKKMILSVRLSDQEGAPKVQEMLIKEEKSFHAVQLGRACTSWRIGLNVLWCDTYGGLRPETSSHSQLRLPQVVVQVTKYEDMAIISSLGSNFWGSSLNVRSEGHHGAVPACEIEACDGSARLWYVNPMLMEEYFKGMPGTATPPKPRTQSLSSPSQSQPSAPHPFANPPSRGRWACDDGTPPQMDKGGLKGEGSDGRRVTDRQRDSQRVGLGAASTPKTALSVSESTDLPLSRRPFEERLEEKAAMSAPCPENGTPAFTAATLGENDPRAEKPTSGDVRLSQVITKTAPPVPPPRRKKAAPAPPSLEGSDTSLHSSECGTPALCLDSCSNSSTEEEAERSGLATPTMRRSPTVILDRAKQRLSMVSLPQVFTRFMKAESKLHRRIVELARDRESYFGNLVRDYQTYTLETIPKHGSSTEMLQEIRQMLTQLKSYLIQSIELRTLQEAALYPEEKLEAIAEVALYKGMLKPIREAVYSVLRDIHTRDDSLRMLKENQQVVLNTTTTDLGITTSVPEAPVMEKIQQKMDALHQKYSPEEKISLLLKTCKIIYESMSVGCPGRPHGADDFLPVLMYVLVRCNIAALLLDVEYMMELMDPALQLGEGSYYLTTTYGALEHIKNYDRQPPTRQLSLEIQDSIHRWERRRTHNKALLSRSSVQDFINVSFPDAGADPKTLCVCPNTTVRDLCVQCAGKFEVADPESYGLWVQVEGEGRQLGLDELPLSVKSDLHYARPHREFCFVYRPERAEPHDTQDSAHPETA</sequence>
<organism evidence="9 10">
    <name type="scientific">Synaphobranchus kaupii</name>
    <name type="common">Kaup's arrowtooth eel</name>
    <dbReference type="NCBI Taxonomy" id="118154"/>
    <lineage>
        <taxon>Eukaryota</taxon>
        <taxon>Metazoa</taxon>
        <taxon>Chordata</taxon>
        <taxon>Craniata</taxon>
        <taxon>Vertebrata</taxon>
        <taxon>Euteleostomi</taxon>
        <taxon>Actinopterygii</taxon>
        <taxon>Neopterygii</taxon>
        <taxon>Teleostei</taxon>
        <taxon>Anguilliformes</taxon>
        <taxon>Synaphobranchidae</taxon>
        <taxon>Synaphobranchus</taxon>
    </lineage>
</organism>
<dbReference type="Pfam" id="PF00788">
    <property type="entry name" value="RA"/>
    <property type="match status" value="1"/>
</dbReference>
<dbReference type="InterPro" id="IPR003123">
    <property type="entry name" value="VPS9"/>
</dbReference>
<keyword evidence="5" id="KW-0727">SH2 domain</keyword>
<dbReference type="InterPro" id="IPR036860">
    <property type="entry name" value="SH2_dom_sf"/>
</dbReference>
<feature type="compositionally biased region" description="Basic and acidic residues" evidence="6">
    <location>
        <begin position="368"/>
        <end position="388"/>
    </location>
</feature>
<evidence type="ECO:0000256" key="1">
    <source>
        <dbReference type="ARBA" id="ARBA00004496"/>
    </source>
</evidence>
<dbReference type="OrthoDB" id="21085at2759"/>
<comment type="similarity">
    <text evidence="2">Belongs to the RIN (Ras interaction/interference) family.</text>
</comment>
<reference evidence="9" key="1">
    <citation type="journal article" date="2023" name="Science">
        <title>Genome structures resolve the early diversification of teleost fishes.</title>
        <authorList>
            <person name="Parey E."/>
            <person name="Louis A."/>
            <person name="Montfort J."/>
            <person name="Bouchez O."/>
            <person name="Roques C."/>
            <person name="Iampietro C."/>
            <person name="Lluch J."/>
            <person name="Castinel A."/>
            <person name="Donnadieu C."/>
            <person name="Desvignes T."/>
            <person name="Floi Bucao C."/>
            <person name="Jouanno E."/>
            <person name="Wen M."/>
            <person name="Mejri S."/>
            <person name="Dirks R."/>
            <person name="Jansen H."/>
            <person name="Henkel C."/>
            <person name="Chen W.J."/>
            <person name="Zahm M."/>
            <person name="Cabau C."/>
            <person name="Klopp C."/>
            <person name="Thompson A.W."/>
            <person name="Robinson-Rechavi M."/>
            <person name="Braasch I."/>
            <person name="Lecointre G."/>
            <person name="Bobe J."/>
            <person name="Postlethwait J.H."/>
            <person name="Berthelot C."/>
            <person name="Roest Crollius H."/>
            <person name="Guiguen Y."/>
        </authorList>
    </citation>
    <scope>NUCLEOTIDE SEQUENCE</scope>
    <source>
        <strain evidence="9">WJC10195</strain>
    </source>
</reference>
<dbReference type="Pfam" id="PF02204">
    <property type="entry name" value="VPS9"/>
    <property type="match status" value="1"/>
</dbReference>
<feature type="compositionally biased region" description="Low complexity" evidence="6">
    <location>
        <begin position="330"/>
        <end position="341"/>
    </location>
</feature>
<dbReference type="PROSITE" id="PS51205">
    <property type="entry name" value="VPS9"/>
    <property type="match status" value="1"/>
</dbReference>
<protein>
    <recommendedName>
        <fullName evidence="11">Ras and Rab interactor 3</fullName>
    </recommendedName>
</protein>
<feature type="domain" description="Ras-associating" evidence="7">
    <location>
        <begin position="853"/>
        <end position="924"/>
    </location>
</feature>
<keyword evidence="3" id="KW-0343">GTPase activation</keyword>
<dbReference type="GO" id="GO:0005096">
    <property type="term" value="F:GTPase activator activity"/>
    <property type="evidence" value="ECO:0007669"/>
    <property type="project" value="UniProtKB-KW"/>
</dbReference>
<proteinExistence type="inferred from homology"/>
<evidence type="ECO:0000256" key="6">
    <source>
        <dbReference type="SAM" id="MobiDB-lite"/>
    </source>
</evidence>
<evidence type="ECO:0000313" key="9">
    <source>
        <dbReference type="EMBL" id="KAJ8341883.1"/>
    </source>
</evidence>
<dbReference type="GO" id="GO:0031267">
    <property type="term" value="F:small GTPase binding"/>
    <property type="evidence" value="ECO:0007669"/>
    <property type="project" value="TreeGrafter"/>
</dbReference>
<evidence type="ECO:0000259" key="7">
    <source>
        <dbReference type="PROSITE" id="PS50200"/>
    </source>
</evidence>
<comment type="caution">
    <text evidence="9">The sequence shown here is derived from an EMBL/GenBank/DDBJ whole genome shotgun (WGS) entry which is preliminary data.</text>
</comment>
<evidence type="ECO:0000313" key="10">
    <source>
        <dbReference type="Proteomes" id="UP001152622"/>
    </source>
</evidence>
<accession>A0A9Q1EN85</accession>
<feature type="compositionally biased region" description="Low complexity" evidence="6">
    <location>
        <begin position="81"/>
        <end position="93"/>
    </location>
</feature>
<evidence type="ECO:0008006" key="11">
    <source>
        <dbReference type="Google" id="ProtNLM"/>
    </source>
</evidence>
<evidence type="ECO:0000256" key="4">
    <source>
        <dbReference type="ARBA" id="ARBA00022490"/>
    </source>
</evidence>
<feature type="region of interest" description="Disordered" evidence="6">
    <location>
        <begin position="317"/>
        <end position="497"/>
    </location>
</feature>
<feature type="compositionally biased region" description="Polar residues" evidence="6">
    <location>
        <begin position="397"/>
        <end position="410"/>
    </location>
</feature>
<evidence type="ECO:0000256" key="3">
    <source>
        <dbReference type="ARBA" id="ARBA00022468"/>
    </source>
</evidence>
<dbReference type="GO" id="GO:0005829">
    <property type="term" value="C:cytosol"/>
    <property type="evidence" value="ECO:0007669"/>
    <property type="project" value="TreeGrafter"/>
</dbReference>
<keyword evidence="4" id="KW-0963">Cytoplasm</keyword>
<dbReference type="GO" id="GO:0005085">
    <property type="term" value="F:guanyl-nucleotide exchange factor activity"/>
    <property type="evidence" value="ECO:0007669"/>
    <property type="project" value="InterPro"/>
</dbReference>
<dbReference type="Pfam" id="PF23268">
    <property type="entry name" value="RIN1"/>
    <property type="match status" value="1"/>
</dbReference>
<dbReference type="SMART" id="SM00167">
    <property type="entry name" value="VPS9"/>
    <property type="match status" value="1"/>
</dbReference>
<dbReference type="GO" id="GO:0030139">
    <property type="term" value="C:endocytic vesicle"/>
    <property type="evidence" value="ECO:0007669"/>
    <property type="project" value="TreeGrafter"/>
</dbReference>
<gene>
    <name evidence="9" type="ORF">SKAU_G00341740</name>
</gene>
<dbReference type="GO" id="GO:0007165">
    <property type="term" value="P:signal transduction"/>
    <property type="evidence" value="ECO:0007669"/>
    <property type="project" value="InterPro"/>
</dbReference>
<evidence type="ECO:0000256" key="5">
    <source>
        <dbReference type="ARBA" id="ARBA00022999"/>
    </source>
</evidence>
<comment type="subcellular location">
    <subcellularLocation>
        <location evidence="1">Cytoplasm</location>
    </subcellularLocation>
</comment>
<dbReference type="SMART" id="SM00314">
    <property type="entry name" value="RA"/>
    <property type="match status" value="1"/>
</dbReference>
<dbReference type="GO" id="GO:0016192">
    <property type="term" value="P:vesicle-mediated transport"/>
    <property type="evidence" value="ECO:0007669"/>
    <property type="project" value="InterPro"/>
</dbReference>
<dbReference type="InterPro" id="IPR037191">
    <property type="entry name" value="VPS9_dom_sf"/>
</dbReference>
<dbReference type="InterPro" id="IPR045046">
    <property type="entry name" value="Vps9-like"/>
</dbReference>
<evidence type="ECO:0000259" key="8">
    <source>
        <dbReference type="PROSITE" id="PS51205"/>
    </source>
</evidence>
<feature type="domain" description="VPS9" evidence="8">
    <location>
        <begin position="664"/>
        <end position="807"/>
    </location>
</feature>
<dbReference type="Gene3D" id="1.20.1050.80">
    <property type="entry name" value="VPS9 domain"/>
    <property type="match status" value="1"/>
</dbReference>
<feature type="compositionally biased region" description="Polar residues" evidence="6">
    <location>
        <begin position="65"/>
        <end position="80"/>
    </location>
</feature>
<feature type="compositionally biased region" description="Basic and acidic residues" evidence="6">
    <location>
        <begin position="415"/>
        <end position="425"/>
    </location>
</feature>
<dbReference type="InterPro" id="IPR000159">
    <property type="entry name" value="RA_dom"/>
</dbReference>
<dbReference type="SUPFAM" id="SSF109993">
    <property type="entry name" value="VPS9 domain"/>
    <property type="match status" value="1"/>
</dbReference>
<dbReference type="AlphaFoldDB" id="A0A9Q1EN85"/>
<name>A0A9Q1EN85_SYNKA</name>
<dbReference type="PANTHER" id="PTHR23101:SF58">
    <property type="entry name" value="RAS AND RAB INTERACTOR 3"/>
    <property type="match status" value="1"/>
</dbReference>
<evidence type="ECO:0000256" key="2">
    <source>
        <dbReference type="ARBA" id="ARBA00006919"/>
    </source>
</evidence>
<feature type="region of interest" description="Disordered" evidence="6">
    <location>
        <begin position="42"/>
        <end position="102"/>
    </location>
</feature>
<dbReference type="SUPFAM" id="SSF55550">
    <property type="entry name" value="SH2 domain"/>
    <property type="match status" value="1"/>
</dbReference>
<dbReference type="PANTHER" id="PTHR23101">
    <property type="entry name" value="RAB GDP/GTP EXCHANGE FACTOR"/>
    <property type="match status" value="1"/>
</dbReference>
<keyword evidence="10" id="KW-1185">Reference proteome</keyword>
<dbReference type="FunFam" id="1.20.1050.80:FF:000002">
    <property type="entry name" value="Ras and Rab interactor 2"/>
    <property type="match status" value="1"/>
</dbReference>